<evidence type="ECO:0000256" key="2">
    <source>
        <dbReference type="ARBA" id="ARBA00008444"/>
    </source>
</evidence>
<evidence type="ECO:0000256" key="7">
    <source>
        <dbReference type="ARBA" id="ARBA00022989"/>
    </source>
</evidence>
<comment type="subcellular location">
    <subcellularLocation>
        <location evidence="1">Mitochondrion inner membrane</location>
        <topology evidence="1">Multi-pass membrane protein</topology>
    </subcellularLocation>
</comment>
<evidence type="ECO:0000256" key="5">
    <source>
        <dbReference type="ARBA" id="ARBA00022792"/>
    </source>
</evidence>
<organism evidence="12 13">
    <name type="scientific">Eleusine coracana subsp. coracana</name>
    <dbReference type="NCBI Taxonomy" id="191504"/>
    <lineage>
        <taxon>Eukaryota</taxon>
        <taxon>Viridiplantae</taxon>
        <taxon>Streptophyta</taxon>
        <taxon>Embryophyta</taxon>
        <taxon>Tracheophyta</taxon>
        <taxon>Spermatophyta</taxon>
        <taxon>Magnoliopsida</taxon>
        <taxon>Liliopsida</taxon>
        <taxon>Poales</taxon>
        <taxon>Poaceae</taxon>
        <taxon>PACMAD clade</taxon>
        <taxon>Chloridoideae</taxon>
        <taxon>Cynodonteae</taxon>
        <taxon>Eleusininae</taxon>
        <taxon>Eleusine</taxon>
    </lineage>
</organism>
<evidence type="ECO:0000256" key="8">
    <source>
        <dbReference type="ARBA" id="ARBA00023010"/>
    </source>
</evidence>
<evidence type="ECO:0000256" key="6">
    <source>
        <dbReference type="ARBA" id="ARBA00022927"/>
    </source>
</evidence>
<keyword evidence="3" id="KW-0813">Transport</keyword>
<keyword evidence="6" id="KW-0653">Protein transport</keyword>
<dbReference type="GO" id="GO:0030150">
    <property type="term" value="P:protein import into mitochondrial matrix"/>
    <property type="evidence" value="ECO:0007669"/>
    <property type="project" value="TreeGrafter"/>
</dbReference>
<dbReference type="Pfam" id="PF02466">
    <property type="entry name" value="Tim17"/>
    <property type="match status" value="1"/>
</dbReference>
<keyword evidence="4" id="KW-0812">Transmembrane</keyword>
<dbReference type="GO" id="GO:0008320">
    <property type="term" value="F:protein transmembrane transporter activity"/>
    <property type="evidence" value="ECO:0007669"/>
    <property type="project" value="TreeGrafter"/>
</dbReference>
<gene>
    <name evidence="12" type="primary">ga29261</name>
    <name evidence="12" type="ORF">PR202_ga29261</name>
</gene>
<proteinExistence type="inferred from homology"/>
<protein>
    <submittedName>
        <fullName evidence="12">Uncharacterized protein</fullName>
    </submittedName>
</protein>
<evidence type="ECO:0000256" key="4">
    <source>
        <dbReference type="ARBA" id="ARBA00022692"/>
    </source>
</evidence>
<evidence type="ECO:0000256" key="9">
    <source>
        <dbReference type="ARBA" id="ARBA00023128"/>
    </source>
</evidence>
<evidence type="ECO:0000256" key="10">
    <source>
        <dbReference type="ARBA" id="ARBA00023136"/>
    </source>
</evidence>
<keyword evidence="5" id="KW-0999">Mitochondrion inner membrane</keyword>
<dbReference type="EMBL" id="BQKI01000018">
    <property type="protein sequence ID" value="GJN11095.1"/>
    <property type="molecule type" value="Genomic_DNA"/>
</dbReference>
<evidence type="ECO:0000256" key="1">
    <source>
        <dbReference type="ARBA" id="ARBA00004448"/>
    </source>
</evidence>
<keyword evidence="8" id="KW-0811">Translocation</keyword>
<keyword evidence="13" id="KW-1185">Reference proteome</keyword>
<dbReference type="GO" id="GO:0005744">
    <property type="term" value="C:TIM23 mitochondrial import inner membrane translocase complex"/>
    <property type="evidence" value="ECO:0007669"/>
    <property type="project" value="TreeGrafter"/>
</dbReference>
<evidence type="ECO:0000313" key="12">
    <source>
        <dbReference type="EMBL" id="GJN11095.1"/>
    </source>
</evidence>
<evidence type="ECO:0000313" key="13">
    <source>
        <dbReference type="Proteomes" id="UP001054889"/>
    </source>
</evidence>
<evidence type="ECO:0000256" key="3">
    <source>
        <dbReference type="ARBA" id="ARBA00022448"/>
    </source>
</evidence>
<feature type="region of interest" description="Disordered" evidence="11">
    <location>
        <begin position="163"/>
        <end position="192"/>
    </location>
</feature>
<sequence>MEREPGLRRILEDTGGGFTMGALGGSAFHFVRGLRNSPNGTRIAGGLEAMRLNVPGVAGRFAVWGGVFSACDCALVYVRKKEDTWNSIISGAAAMGILSARQGIPAVVQSSVLGAVLMALISGPGFMGQRHPQPSSISVPINSSVIGPVETSSNDGSFSGFFGERKVEDGSANRSTKIGTFGTSDMPSSEYK</sequence>
<keyword evidence="10" id="KW-0472">Membrane</keyword>
<dbReference type="AlphaFoldDB" id="A0AAV5DMH3"/>
<reference evidence="12" key="1">
    <citation type="journal article" date="2018" name="DNA Res.">
        <title>Multiple hybrid de novo genome assembly of finger millet, an orphan allotetraploid crop.</title>
        <authorList>
            <person name="Hatakeyama M."/>
            <person name="Aluri S."/>
            <person name="Balachadran M.T."/>
            <person name="Sivarajan S.R."/>
            <person name="Patrignani A."/>
            <person name="Gruter S."/>
            <person name="Poveda L."/>
            <person name="Shimizu-Inatsugi R."/>
            <person name="Baeten J."/>
            <person name="Francoijs K.J."/>
            <person name="Nataraja K.N."/>
            <person name="Reddy Y.A.N."/>
            <person name="Phadnis S."/>
            <person name="Ravikumar R.L."/>
            <person name="Schlapbach R."/>
            <person name="Sreeman S.M."/>
            <person name="Shimizu K.K."/>
        </authorList>
    </citation>
    <scope>NUCLEOTIDE SEQUENCE</scope>
</reference>
<evidence type="ECO:0000256" key="11">
    <source>
        <dbReference type="SAM" id="MobiDB-lite"/>
    </source>
</evidence>
<dbReference type="Proteomes" id="UP001054889">
    <property type="component" value="Unassembled WGS sequence"/>
</dbReference>
<reference evidence="12" key="2">
    <citation type="submission" date="2021-12" db="EMBL/GenBank/DDBJ databases">
        <title>Resequencing data analysis of finger millet.</title>
        <authorList>
            <person name="Hatakeyama M."/>
            <person name="Aluri S."/>
            <person name="Balachadran M.T."/>
            <person name="Sivarajan S.R."/>
            <person name="Poveda L."/>
            <person name="Shimizu-Inatsugi R."/>
            <person name="Schlapbach R."/>
            <person name="Sreeman S.M."/>
            <person name="Shimizu K.K."/>
        </authorList>
    </citation>
    <scope>NUCLEOTIDE SEQUENCE</scope>
</reference>
<name>A0AAV5DMH3_ELECO</name>
<keyword evidence="7" id="KW-1133">Transmembrane helix</keyword>
<feature type="compositionally biased region" description="Polar residues" evidence="11">
    <location>
        <begin position="172"/>
        <end position="192"/>
    </location>
</feature>
<dbReference type="PANTHER" id="PTHR10485:SF0">
    <property type="entry name" value="AT05822P-RELATED"/>
    <property type="match status" value="1"/>
</dbReference>
<comment type="similarity">
    <text evidence="2">Belongs to the Tim17/Tim22/Tim23 family.</text>
</comment>
<keyword evidence="9" id="KW-0496">Mitochondrion</keyword>
<accession>A0AAV5DMH3</accession>
<dbReference type="PANTHER" id="PTHR10485">
    <property type="entry name" value="MITOCHONDRIAL IMPORT INNER MEMBRANE TRANSLOCASE SUBUNIT TIM-17"/>
    <property type="match status" value="1"/>
</dbReference>
<comment type="caution">
    <text evidence="12">The sequence shown here is derived from an EMBL/GenBank/DDBJ whole genome shotgun (WGS) entry which is preliminary data.</text>
</comment>